<reference evidence="7 8" key="1">
    <citation type="submission" date="2021-07" db="EMBL/GenBank/DDBJ databases">
        <title>Actinomadura sp. PM05-2 isolated from lichen.</title>
        <authorList>
            <person name="Somphong A."/>
            <person name="Phongsopitanun W."/>
            <person name="Tanasupawat S."/>
            <person name="Peongsungnone V."/>
        </authorList>
    </citation>
    <scope>NUCLEOTIDE SEQUENCE [LARGE SCALE GENOMIC DNA]</scope>
    <source>
        <strain evidence="7 8">PM05-2</strain>
    </source>
</reference>
<comment type="subcellular location">
    <subcellularLocation>
        <location evidence="1">Membrane</location>
        <topology evidence="1">Multi-pass membrane protein</topology>
    </subcellularLocation>
</comment>
<feature type="region of interest" description="Disordered" evidence="5">
    <location>
        <begin position="1"/>
        <end position="63"/>
    </location>
</feature>
<dbReference type="EMBL" id="JAIBOA010000008">
    <property type="protein sequence ID" value="MBW8483555.1"/>
    <property type="molecule type" value="Genomic_DNA"/>
</dbReference>
<keyword evidence="3 6" id="KW-1133">Transmembrane helix</keyword>
<keyword evidence="4 6" id="KW-0472">Membrane</keyword>
<protein>
    <submittedName>
        <fullName evidence="7">DUF4870 domain-containing protein</fullName>
    </submittedName>
</protein>
<evidence type="ECO:0000256" key="1">
    <source>
        <dbReference type="ARBA" id="ARBA00004141"/>
    </source>
</evidence>
<evidence type="ECO:0000313" key="8">
    <source>
        <dbReference type="Proteomes" id="UP000774570"/>
    </source>
</evidence>
<keyword evidence="2 6" id="KW-0812">Transmembrane</keyword>
<evidence type="ECO:0000256" key="3">
    <source>
        <dbReference type="ARBA" id="ARBA00022989"/>
    </source>
</evidence>
<feature type="compositionally biased region" description="Pro residues" evidence="5">
    <location>
        <begin position="48"/>
        <end position="57"/>
    </location>
</feature>
<dbReference type="Pfam" id="PF09685">
    <property type="entry name" value="MamF_MmsF"/>
    <property type="match status" value="1"/>
</dbReference>
<dbReference type="RefSeq" id="WP_220166786.1">
    <property type="nucleotide sequence ID" value="NZ_JAIBOA010000008.1"/>
</dbReference>
<dbReference type="InterPro" id="IPR019109">
    <property type="entry name" value="MamF_MmsF"/>
</dbReference>
<feature type="transmembrane region" description="Helical" evidence="6">
    <location>
        <begin position="130"/>
        <end position="149"/>
    </location>
</feature>
<comment type="caution">
    <text evidence="7">The sequence shown here is derived from an EMBL/GenBank/DDBJ whole genome shotgun (WGS) entry which is preliminary data.</text>
</comment>
<evidence type="ECO:0000256" key="5">
    <source>
        <dbReference type="SAM" id="MobiDB-lite"/>
    </source>
</evidence>
<evidence type="ECO:0000256" key="6">
    <source>
        <dbReference type="SAM" id="Phobius"/>
    </source>
</evidence>
<dbReference type="Proteomes" id="UP000774570">
    <property type="component" value="Unassembled WGS sequence"/>
</dbReference>
<sequence length="170" mass="18727">MSYGPPPPPPGPRPGGWQQPQQPPAWQQQHDQYRRQGAPQQGGWQQQPPQPQRPPAPQHYGPATEDDRSWALMSYIGQFVAGAIAPAVVYLGRARTPFVRRHAAQALNMGIASVAVWVVGLLLMLLMEQLILVAVLYTAVMFAALVWAARAANRGEFRQVPAVLAWPLVK</sequence>
<gene>
    <name evidence="7" type="ORF">K1Y72_14305</name>
</gene>
<feature type="compositionally biased region" description="Pro residues" evidence="5">
    <location>
        <begin position="1"/>
        <end position="13"/>
    </location>
</feature>
<feature type="compositionally biased region" description="Low complexity" evidence="5">
    <location>
        <begin position="15"/>
        <end position="47"/>
    </location>
</feature>
<organism evidence="7 8">
    <name type="scientific">Actinomadura parmotrematis</name>
    <dbReference type="NCBI Taxonomy" id="2864039"/>
    <lineage>
        <taxon>Bacteria</taxon>
        <taxon>Bacillati</taxon>
        <taxon>Actinomycetota</taxon>
        <taxon>Actinomycetes</taxon>
        <taxon>Streptosporangiales</taxon>
        <taxon>Thermomonosporaceae</taxon>
        <taxon>Actinomadura</taxon>
    </lineage>
</organism>
<feature type="transmembrane region" description="Helical" evidence="6">
    <location>
        <begin position="103"/>
        <end position="124"/>
    </location>
</feature>
<evidence type="ECO:0000313" key="7">
    <source>
        <dbReference type="EMBL" id="MBW8483555.1"/>
    </source>
</evidence>
<name>A0ABS7FUC2_9ACTN</name>
<evidence type="ECO:0000256" key="4">
    <source>
        <dbReference type="ARBA" id="ARBA00023136"/>
    </source>
</evidence>
<evidence type="ECO:0000256" key="2">
    <source>
        <dbReference type="ARBA" id="ARBA00022692"/>
    </source>
</evidence>
<keyword evidence="8" id="KW-1185">Reference proteome</keyword>
<accession>A0ABS7FUC2</accession>
<proteinExistence type="predicted"/>
<feature type="transmembrane region" description="Helical" evidence="6">
    <location>
        <begin position="70"/>
        <end position="91"/>
    </location>
</feature>